<evidence type="ECO:0000313" key="3">
    <source>
        <dbReference type="EMBL" id="SLM40124.1"/>
    </source>
</evidence>
<feature type="transmembrane region" description="Helical" evidence="2">
    <location>
        <begin position="24"/>
        <end position="46"/>
    </location>
</feature>
<evidence type="ECO:0000256" key="2">
    <source>
        <dbReference type="SAM" id="Phobius"/>
    </source>
</evidence>
<evidence type="ECO:0000313" key="4">
    <source>
        <dbReference type="Proteomes" id="UP000192927"/>
    </source>
</evidence>
<dbReference type="Pfam" id="PF12273">
    <property type="entry name" value="RCR"/>
    <property type="match status" value="1"/>
</dbReference>
<name>A0A1W5DAG9_9LECA</name>
<keyword evidence="4" id="KW-1185">Reference proteome</keyword>
<evidence type="ECO:0000256" key="1">
    <source>
        <dbReference type="SAM" id="MobiDB-lite"/>
    </source>
</evidence>
<protein>
    <submittedName>
        <fullName evidence="3">Chitin synthesis regulation, Congo red resistance, RCR protein</fullName>
    </submittedName>
</protein>
<proteinExistence type="predicted"/>
<keyword evidence="2" id="KW-0472">Membrane</keyword>
<accession>A0A1W5DAG9</accession>
<reference evidence="4" key="1">
    <citation type="submission" date="2017-03" db="EMBL/GenBank/DDBJ databases">
        <authorList>
            <person name="Sharma R."/>
            <person name="Thines M."/>
        </authorList>
    </citation>
    <scope>NUCLEOTIDE SEQUENCE [LARGE SCALE GENOMIC DNA]</scope>
</reference>
<dbReference type="AlphaFoldDB" id="A0A1W5DAG9"/>
<dbReference type="EMBL" id="FWEW01003623">
    <property type="protein sequence ID" value="SLM40124.1"/>
    <property type="molecule type" value="Genomic_DNA"/>
</dbReference>
<keyword evidence="2" id="KW-1133">Transmembrane helix</keyword>
<dbReference type="InterPro" id="IPR020999">
    <property type="entry name" value="Chitin_synth_reg_RCR"/>
</dbReference>
<sequence>MSPVLSRRDSDDDGWWWYSDTAVAVKWAILSAIFLLFFAWFVGGYYHAKRRMRRGLPPLAYHRWLVPRAQRARFQTHFAQPQNDFSFYHVQNGNGNGEGYGMQAFPPPAYNLNHEAPPTYQPPMGGSKVNPSQDYAPPPGPPPNGESSSSGQQDGPIYRPAESNGMNRLNPFR</sequence>
<keyword evidence="2" id="KW-0812">Transmembrane</keyword>
<feature type="region of interest" description="Disordered" evidence="1">
    <location>
        <begin position="98"/>
        <end position="173"/>
    </location>
</feature>
<organism evidence="3 4">
    <name type="scientific">Lasallia pustulata</name>
    <dbReference type="NCBI Taxonomy" id="136370"/>
    <lineage>
        <taxon>Eukaryota</taxon>
        <taxon>Fungi</taxon>
        <taxon>Dikarya</taxon>
        <taxon>Ascomycota</taxon>
        <taxon>Pezizomycotina</taxon>
        <taxon>Lecanoromycetes</taxon>
        <taxon>OSLEUM clade</taxon>
        <taxon>Umbilicariomycetidae</taxon>
        <taxon>Umbilicariales</taxon>
        <taxon>Umbilicariaceae</taxon>
        <taxon>Lasallia</taxon>
    </lineage>
</organism>
<dbReference type="Proteomes" id="UP000192927">
    <property type="component" value="Unassembled WGS sequence"/>
</dbReference>